<dbReference type="Pfam" id="PF09832">
    <property type="entry name" value="DUF2059"/>
    <property type="match status" value="1"/>
</dbReference>
<dbReference type="AlphaFoldDB" id="A0A9X1X1Z1"/>
<feature type="domain" description="DUF2059" evidence="2">
    <location>
        <begin position="96"/>
        <end position="154"/>
    </location>
</feature>
<organism evidence="3 4">
    <name type="scientific">Acinetobacter sedimenti</name>
    <dbReference type="NCBI Taxonomy" id="2919922"/>
    <lineage>
        <taxon>Bacteria</taxon>
        <taxon>Pseudomonadati</taxon>
        <taxon>Pseudomonadota</taxon>
        <taxon>Gammaproteobacteria</taxon>
        <taxon>Moraxellales</taxon>
        <taxon>Moraxellaceae</taxon>
        <taxon>Acinetobacter</taxon>
    </lineage>
</organism>
<evidence type="ECO:0000256" key="1">
    <source>
        <dbReference type="SAM" id="SignalP"/>
    </source>
</evidence>
<keyword evidence="4" id="KW-1185">Reference proteome</keyword>
<reference evidence="3" key="1">
    <citation type="submission" date="2022-02" db="EMBL/GenBank/DDBJ databases">
        <title>Acinetobacter A3.8 sp. nov., isolated from Sediment (Zhairuo Island).</title>
        <authorList>
            <person name="Zheng K."/>
        </authorList>
    </citation>
    <scope>NUCLEOTIDE SEQUENCE</scope>
    <source>
        <strain evidence="3">A3.8</strain>
    </source>
</reference>
<keyword evidence="1" id="KW-0732">Signal</keyword>
<dbReference type="InterPro" id="IPR018637">
    <property type="entry name" value="DUF2059"/>
</dbReference>
<accession>A0A9X1X1Z1</accession>
<protein>
    <submittedName>
        <fullName evidence="3">DUF2059 domain-containing protein</fullName>
    </submittedName>
</protein>
<evidence type="ECO:0000313" key="4">
    <source>
        <dbReference type="Proteomes" id="UP001139701"/>
    </source>
</evidence>
<proteinExistence type="predicted"/>
<dbReference type="EMBL" id="JAKUML010000007">
    <property type="protein sequence ID" value="MCJ8146486.1"/>
    <property type="molecule type" value="Genomic_DNA"/>
</dbReference>
<dbReference type="Proteomes" id="UP001139701">
    <property type="component" value="Unassembled WGS sequence"/>
</dbReference>
<sequence>MKKLLITTALSVALFSPMTAMAMPASDASVKELLKMTNSEQMMDHMNAHMQNIISQSIQQVQKQQGEVLSDAQVEIVHKYSKKVADIMAKGMKWSDIEPAILKIYQDNFTQEDINGLIAFYKSPVGQKTIEKMPVVMQQSMTAGQEAMMKVMPELTDEMKGFMSELRAVEADTHQHEDVENRE</sequence>
<comment type="caution">
    <text evidence="3">The sequence shown here is derived from an EMBL/GenBank/DDBJ whole genome shotgun (WGS) entry which is preliminary data.</text>
</comment>
<name>A0A9X1X1Z1_9GAMM</name>
<evidence type="ECO:0000259" key="2">
    <source>
        <dbReference type="Pfam" id="PF09832"/>
    </source>
</evidence>
<gene>
    <name evidence="3" type="ORF">MKI79_06165</name>
</gene>
<feature type="signal peptide" evidence="1">
    <location>
        <begin position="1"/>
        <end position="22"/>
    </location>
</feature>
<feature type="chain" id="PRO_5040798252" evidence="1">
    <location>
        <begin position="23"/>
        <end position="183"/>
    </location>
</feature>
<dbReference type="RefSeq" id="WP_241571166.1">
    <property type="nucleotide sequence ID" value="NZ_JAKUML010000007.1"/>
</dbReference>
<evidence type="ECO:0000313" key="3">
    <source>
        <dbReference type="EMBL" id="MCJ8146486.1"/>
    </source>
</evidence>